<accession>A0ABP5BPT3</accession>
<dbReference type="PANTHER" id="PTHR30346:SF17">
    <property type="entry name" value="LYSR FAMILY TRANSCRIPTIONAL REGULATOR"/>
    <property type="match status" value="1"/>
</dbReference>
<dbReference type="SUPFAM" id="SSF53850">
    <property type="entry name" value="Periplasmic binding protein-like II"/>
    <property type="match status" value="1"/>
</dbReference>
<dbReference type="RefSeq" id="WP_344415170.1">
    <property type="nucleotide sequence ID" value="NZ_BAAANN010000005.1"/>
</dbReference>
<proteinExistence type="inferred from homology"/>
<comment type="caution">
    <text evidence="6">The sequence shown here is derived from an EMBL/GenBank/DDBJ whole genome shotgun (WGS) entry which is preliminary data.</text>
</comment>
<evidence type="ECO:0000313" key="6">
    <source>
        <dbReference type="EMBL" id="GAA1948550.1"/>
    </source>
</evidence>
<dbReference type="PANTHER" id="PTHR30346">
    <property type="entry name" value="TRANSCRIPTIONAL DUAL REGULATOR HCAR-RELATED"/>
    <property type="match status" value="1"/>
</dbReference>
<gene>
    <name evidence="6" type="ORF">GCM10009754_16210</name>
</gene>
<dbReference type="Gene3D" id="1.10.10.10">
    <property type="entry name" value="Winged helix-like DNA-binding domain superfamily/Winged helix DNA-binding domain"/>
    <property type="match status" value="1"/>
</dbReference>
<dbReference type="Gene3D" id="3.40.190.10">
    <property type="entry name" value="Periplasmic binding protein-like II"/>
    <property type="match status" value="2"/>
</dbReference>
<evidence type="ECO:0000256" key="2">
    <source>
        <dbReference type="ARBA" id="ARBA00023015"/>
    </source>
</evidence>
<dbReference type="InterPro" id="IPR005119">
    <property type="entry name" value="LysR_subst-bd"/>
</dbReference>
<dbReference type="SUPFAM" id="SSF46785">
    <property type="entry name" value="Winged helix' DNA-binding domain"/>
    <property type="match status" value="1"/>
</dbReference>
<keyword evidence="4" id="KW-0804">Transcription</keyword>
<dbReference type="PROSITE" id="PS50931">
    <property type="entry name" value="HTH_LYSR"/>
    <property type="match status" value="1"/>
</dbReference>
<dbReference type="PRINTS" id="PR00039">
    <property type="entry name" value="HTHLYSR"/>
</dbReference>
<dbReference type="Proteomes" id="UP001501116">
    <property type="component" value="Unassembled WGS sequence"/>
</dbReference>
<evidence type="ECO:0000256" key="4">
    <source>
        <dbReference type="ARBA" id="ARBA00023163"/>
    </source>
</evidence>
<organism evidence="6 7">
    <name type="scientific">Amycolatopsis minnesotensis</name>
    <dbReference type="NCBI Taxonomy" id="337894"/>
    <lineage>
        <taxon>Bacteria</taxon>
        <taxon>Bacillati</taxon>
        <taxon>Actinomycetota</taxon>
        <taxon>Actinomycetes</taxon>
        <taxon>Pseudonocardiales</taxon>
        <taxon>Pseudonocardiaceae</taxon>
        <taxon>Amycolatopsis</taxon>
    </lineage>
</organism>
<keyword evidence="7" id="KW-1185">Reference proteome</keyword>
<dbReference type="Pfam" id="PF00126">
    <property type="entry name" value="HTH_1"/>
    <property type="match status" value="1"/>
</dbReference>
<reference evidence="7" key="1">
    <citation type="journal article" date="2019" name="Int. J. Syst. Evol. Microbiol.">
        <title>The Global Catalogue of Microorganisms (GCM) 10K type strain sequencing project: providing services to taxonomists for standard genome sequencing and annotation.</title>
        <authorList>
            <consortium name="The Broad Institute Genomics Platform"/>
            <consortium name="The Broad Institute Genome Sequencing Center for Infectious Disease"/>
            <person name="Wu L."/>
            <person name="Ma J."/>
        </authorList>
    </citation>
    <scope>NUCLEOTIDE SEQUENCE [LARGE SCALE GENOMIC DNA]</scope>
    <source>
        <strain evidence="7">JCM 14545</strain>
    </source>
</reference>
<dbReference type="InterPro" id="IPR036390">
    <property type="entry name" value="WH_DNA-bd_sf"/>
</dbReference>
<dbReference type="InterPro" id="IPR000847">
    <property type="entry name" value="LysR_HTH_N"/>
</dbReference>
<feature type="domain" description="HTH lysR-type" evidence="5">
    <location>
        <begin position="1"/>
        <end position="58"/>
    </location>
</feature>
<evidence type="ECO:0000256" key="3">
    <source>
        <dbReference type="ARBA" id="ARBA00023125"/>
    </source>
</evidence>
<dbReference type="Pfam" id="PF03466">
    <property type="entry name" value="LysR_substrate"/>
    <property type="match status" value="1"/>
</dbReference>
<protein>
    <submittedName>
        <fullName evidence="6">LysR family transcriptional regulator</fullName>
    </submittedName>
</protein>
<dbReference type="EMBL" id="BAAANN010000005">
    <property type="protein sequence ID" value="GAA1948550.1"/>
    <property type="molecule type" value="Genomic_DNA"/>
</dbReference>
<comment type="similarity">
    <text evidence="1">Belongs to the LysR transcriptional regulatory family.</text>
</comment>
<evidence type="ECO:0000259" key="5">
    <source>
        <dbReference type="PROSITE" id="PS50931"/>
    </source>
</evidence>
<sequence length="303" mass="33430">MELRQLRYFVAVAEEKNFRRAAERLHIAQPALSQQISKFENELHTELFRRTTRRVELTDSGRVLLAEGRRVLAEAEHALSAVTQAAHGEVGLLRVGFVSSAALGIVPAIVLALQGSWPGLHCELTESTTDPQLEGIAEGRLDVGIVREVDATPGLVIRPLLRERLIVAMHESHPLAHRRSVRLAELAGERFLVFPRHRVSRLYDHIAGLCHRAGFRLEPAQEAVQFPTLLGLAAANTGITIVPESLRALRLPGLRYVPITDQDAISVVSVVCRPDRENTPQLTKFLDTAASVPLDPALIRLPS</sequence>
<evidence type="ECO:0000313" key="7">
    <source>
        <dbReference type="Proteomes" id="UP001501116"/>
    </source>
</evidence>
<evidence type="ECO:0000256" key="1">
    <source>
        <dbReference type="ARBA" id="ARBA00009437"/>
    </source>
</evidence>
<dbReference type="InterPro" id="IPR036388">
    <property type="entry name" value="WH-like_DNA-bd_sf"/>
</dbReference>
<keyword evidence="3" id="KW-0238">DNA-binding</keyword>
<keyword evidence="2" id="KW-0805">Transcription regulation</keyword>
<name>A0ABP5BPT3_9PSEU</name>
<dbReference type="CDD" id="cd08414">
    <property type="entry name" value="PBP2_LTTR_aromatics_like"/>
    <property type="match status" value="1"/>
</dbReference>